<feature type="transmembrane region" description="Helical" evidence="11">
    <location>
        <begin position="212"/>
        <end position="232"/>
    </location>
</feature>
<keyword evidence="9" id="KW-0408">Iron</keyword>
<evidence type="ECO:0000256" key="4">
    <source>
        <dbReference type="ARBA" id="ARBA00022617"/>
    </source>
</evidence>
<feature type="transmembrane region" description="Helical" evidence="11">
    <location>
        <begin position="186"/>
        <end position="206"/>
    </location>
</feature>
<dbReference type="Pfam" id="PF03188">
    <property type="entry name" value="Cytochrom_B561"/>
    <property type="match status" value="1"/>
</dbReference>
<evidence type="ECO:0000256" key="7">
    <source>
        <dbReference type="ARBA" id="ARBA00022982"/>
    </source>
</evidence>
<dbReference type="Proteomes" id="UP000191522">
    <property type="component" value="Unassembled WGS sequence"/>
</dbReference>
<keyword evidence="4" id="KW-0349">Heme</keyword>
<dbReference type="Gene3D" id="1.20.120.1770">
    <property type="match status" value="1"/>
</dbReference>
<evidence type="ECO:0000313" key="13">
    <source>
        <dbReference type="EMBL" id="OQD77860.1"/>
    </source>
</evidence>
<comment type="cofactor">
    <cofactor evidence="1">
        <name>heme b</name>
        <dbReference type="ChEBI" id="CHEBI:60344"/>
    </cofactor>
</comment>
<name>A0A1V6PLG2_PENDC</name>
<organism evidence="13 14">
    <name type="scientific">Penicillium decumbens</name>
    <dbReference type="NCBI Taxonomy" id="69771"/>
    <lineage>
        <taxon>Eukaryota</taxon>
        <taxon>Fungi</taxon>
        <taxon>Dikarya</taxon>
        <taxon>Ascomycota</taxon>
        <taxon>Pezizomycotina</taxon>
        <taxon>Eurotiomycetes</taxon>
        <taxon>Eurotiomycetidae</taxon>
        <taxon>Eurotiales</taxon>
        <taxon>Aspergillaceae</taxon>
        <taxon>Penicillium</taxon>
    </lineage>
</organism>
<dbReference type="GO" id="GO:0140575">
    <property type="term" value="F:transmembrane monodehydroascorbate reductase activity"/>
    <property type="evidence" value="ECO:0007669"/>
    <property type="project" value="InterPro"/>
</dbReference>
<gene>
    <name evidence="13" type="ORF">PENDEC_c002G02800</name>
</gene>
<evidence type="ECO:0000256" key="1">
    <source>
        <dbReference type="ARBA" id="ARBA00001970"/>
    </source>
</evidence>
<evidence type="ECO:0000256" key="9">
    <source>
        <dbReference type="ARBA" id="ARBA00023004"/>
    </source>
</evidence>
<keyword evidence="10 11" id="KW-0472">Membrane</keyword>
<sequence>MASATGIPEVHPATIASEESAPLLGRPGDVIQKQDESIARNLISGTASVAQAGVWILAALVWSNILTQPVSLFTAHPLLATSGLLLQIQAAFILQPTTTPQQKLLGTRIHYSIQIVSIVCFLGAFTVIEVNKGDHAHFVSPHGILGLLTVVFIVLQALIGVIQFFLPVTALGSLDAGKRVYKYHRWTGYVLLLLESATILAAMQTGYNLEVLGIPTWAVLVAIVLTLSGVGARIKKHKLGL</sequence>
<evidence type="ECO:0000256" key="8">
    <source>
        <dbReference type="ARBA" id="ARBA00022989"/>
    </source>
</evidence>
<proteinExistence type="predicted"/>
<evidence type="ECO:0000313" key="14">
    <source>
        <dbReference type="Proteomes" id="UP000191522"/>
    </source>
</evidence>
<evidence type="ECO:0000259" key="12">
    <source>
        <dbReference type="PROSITE" id="PS50939"/>
    </source>
</evidence>
<evidence type="ECO:0000256" key="6">
    <source>
        <dbReference type="ARBA" id="ARBA00022723"/>
    </source>
</evidence>
<dbReference type="GO" id="GO:0046872">
    <property type="term" value="F:metal ion binding"/>
    <property type="evidence" value="ECO:0007669"/>
    <property type="project" value="UniProtKB-KW"/>
</dbReference>
<evidence type="ECO:0000256" key="5">
    <source>
        <dbReference type="ARBA" id="ARBA00022692"/>
    </source>
</evidence>
<dbReference type="InterPro" id="IPR045150">
    <property type="entry name" value="CYB561D1/2"/>
</dbReference>
<evidence type="ECO:0000256" key="2">
    <source>
        <dbReference type="ARBA" id="ARBA00004141"/>
    </source>
</evidence>
<keyword evidence="14" id="KW-1185">Reference proteome</keyword>
<dbReference type="PROSITE" id="PS50939">
    <property type="entry name" value="CYTOCHROME_B561"/>
    <property type="match status" value="1"/>
</dbReference>
<dbReference type="PANTHER" id="PTHR15422:SF45">
    <property type="entry name" value="CYTOCHROME B561 DOMAIN-CONTAINING PROTEIN"/>
    <property type="match status" value="1"/>
</dbReference>
<keyword evidence="5 11" id="KW-0812">Transmembrane</keyword>
<dbReference type="AlphaFoldDB" id="A0A1V6PLG2"/>
<feature type="transmembrane region" description="Helical" evidence="11">
    <location>
        <begin position="77"/>
        <end position="97"/>
    </location>
</feature>
<dbReference type="InterPro" id="IPR006593">
    <property type="entry name" value="Cyt_b561/ferric_Rdtase_TM"/>
</dbReference>
<dbReference type="OrthoDB" id="432881at2759"/>
<comment type="caution">
    <text evidence="13">The sequence shown here is derived from an EMBL/GenBank/DDBJ whole genome shotgun (WGS) entry which is preliminary data.</text>
</comment>
<reference evidence="14" key="1">
    <citation type="journal article" date="2017" name="Nat. Microbiol.">
        <title>Global analysis of biosynthetic gene clusters reveals vast potential of secondary metabolite production in Penicillium species.</title>
        <authorList>
            <person name="Nielsen J.C."/>
            <person name="Grijseels S."/>
            <person name="Prigent S."/>
            <person name="Ji B."/>
            <person name="Dainat J."/>
            <person name="Nielsen K.F."/>
            <person name="Frisvad J.C."/>
            <person name="Workman M."/>
            <person name="Nielsen J."/>
        </authorList>
    </citation>
    <scope>NUCLEOTIDE SEQUENCE [LARGE SCALE GENOMIC DNA]</scope>
    <source>
        <strain evidence="14">IBT 11843</strain>
    </source>
</reference>
<feature type="domain" description="Cytochrome b561" evidence="12">
    <location>
        <begin position="40"/>
        <end position="237"/>
    </location>
</feature>
<evidence type="ECO:0000256" key="11">
    <source>
        <dbReference type="SAM" id="Phobius"/>
    </source>
</evidence>
<protein>
    <recommendedName>
        <fullName evidence="12">Cytochrome b561 domain-containing protein</fullName>
    </recommendedName>
</protein>
<dbReference type="CDD" id="cd08761">
    <property type="entry name" value="Cyt_b561_CYB561D2_like"/>
    <property type="match status" value="1"/>
</dbReference>
<evidence type="ECO:0000256" key="10">
    <source>
        <dbReference type="ARBA" id="ARBA00023136"/>
    </source>
</evidence>
<accession>A0A1V6PLG2</accession>
<keyword evidence="3" id="KW-0813">Transport</keyword>
<dbReference type="OMA" id="PGHEHFA"/>
<dbReference type="SMART" id="SM00665">
    <property type="entry name" value="B561"/>
    <property type="match status" value="1"/>
</dbReference>
<feature type="transmembrane region" description="Helical" evidence="11">
    <location>
        <begin position="42"/>
        <end position="65"/>
    </location>
</feature>
<keyword evidence="7" id="KW-0249">Electron transport</keyword>
<keyword evidence="8 11" id="KW-1133">Transmembrane helix</keyword>
<feature type="transmembrane region" description="Helical" evidence="11">
    <location>
        <begin position="148"/>
        <end position="174"/>
    </location>
</feature>
<evidence type="ECO:0000256" key="3">
    <source>
        <dbReference type="ARBA" id="ARBA00022448"/>
    </source>
</evidence>
<dbReference type="GO" id="GO:0016020">
    <property type="term" value="C:membrane"/>
    <property type="evidence" value="ECO:0007669"/>
    <property type="project" value="UniProtKB-SubCell"/>
</dbReference>
<comment type="subcellular location">
    <subcellularLocation>
        <location evidence="2">Membrane</location>
        <topology evidence="2">Multi-pass membrane protein</topology>
    </subcellularLocation>
</comment>
<dbReference type="PANTHER" id="PTHR15422">
    <property type="entry name" value="OS05G0565100 PROTEIN"/>
    <property type="match status" value="1"/>
</dbReference>
<dbReference type="EMBL" id="MDYL01000002">
    <property type="protein sequence ID" value="OQD77860.1"/>
    <property type="molecule type" value="Genomic_DNA"/>
</dbReference>
<feature type="transmembrane region" description="Helical" evidence="11">
    <location>
        <begin position="109"/>
        <end position="128"/>
    </location>
</feature>
<keyword evidence="6" id="KW-0479">Metal-binding</keyword>